<dbReference type="eggNOG" id="COG3009">
    <property type="taxonomic scope" value="Bacteria"/>
</dbReference>
<dbReference type="OrthoDB" id="7346275at2"/>
<name>B2JLL6_PARP8</name>
<dbReference type="SUPFAM" id="SSF159594">
    <property type="entry name" value="XCC0632-like"/>
    <property type="match status" value="1"/>
</dbReference>
<evidence type="ECO:0000313" key="3">
    <source>
        <dbReference type="Proteomes" id="UP000001192"/>
    </source>
</evidence>
<keyword evidence="3" id="KW-1185">Reference proteome</keyword>
<dbReference type="InterPro" id="IPR005586">
    <property type="entry name" value="ABC_trans_aux"/>
</dbReference>
<dbReference type="Gene3D" id="3.40.50.10610">
    <property type="entry name" value="ABC-type transport auxiliary lipoprotein component"/>
    <property type="match status" value="1"/>
</dbReference>
<dbReference type="Pfam" id="PF03886">
    <property type="entry name" value="ABC_trans_aux"/>
    <property type="match status" value="1"/>
</dbReference>
<dbReference type="RefSeq" id="WP_012402822.1">
    <property type="nucleotide sequence ID" value="NC_010623.1"/>
</dbReference>
<evidence type="ECO:0000259" key="1">
    <source>
        <dbReference type="Pfam" id="PF03886"/>
    </source>
</evidence>
<sequence precursor="true">MMPVTSFALLRNKLLNRTTRSVLPAVATFAIAACSLSGPPPAEYVISAMPPAAATTISQKGWPIIEVKRVQLPDYLDTTDIVERRGNQLLPRPTGRWSERLSVGMTRALSASLAARLPRMLVTATTPVERPARLLLVDVTAFEWRADRQVVLVARSTIMDGAKREILRIQQVSLTEETDGESDSAIVAAMARAVADLADQLAAGINHDCQTC</sequence>
<gene>
    <name evidence="2" type="ordered locus">Bphy_3500</name>
</gene>
<dbReference type="STRING" id="391038.Bphy_3500"/>
<reference evidence="3" key="1">
    <citation type="journal article" date="2014" name="Stand. Genomic Sci.">
        <title>Complete genome sequence of Burkholderia phymatum STM815(T), a broad host range and efficient nitrogen-fixing symbiont of Mimosa species.</title>
        <authorList>
            <person name="Moulin L."/>
            <person name="Klonowska A."/>
            <person name="Caroline B."/>
            <person name="Booth K."/>
            <person name="Vriezen J.A."/>
            <person name="Melkonian R."/>
            <person name="James E.K."/>
            <person name="Young J.P."/>
            <person name="Bena G."/>
            <person name="Hauser L."/>
            <person name="Land M."/>
            <person name="Kyrpides N."/>
            <person name="Bruce D."/>
            <person name="Chain P."/>
            <person name="Copeland A."/>
            <person name="Pitluck S."/>
            <person name="Woyke T."/>
            <person name="Lizotte-Waniewski M."/>
            <person name="Bristow J."/>
            <person name="Riley M."/>
        </authorList>
    </citation>
    <scope>NUCLEOTIDE SEQUENCE [LARGE SCALE GENOMIC DNA]</scope>
    <source>
        <strain evidence="3">DSM 17167 / CIP 108236 / LMG 21445 / STM815</strain>
    </source>
</reference>
<evidence type="ECO:0000313" key="2">
    <source>
        <dbReference type="EMBL" id="ACC72649.1"/>
    </source>
</evidence>
<dbReference type="AlphaFoldDB" id="B2JLL6"/>
<dbReference type="KEGG" id="bph:Bphy_3500"/>
<dbReference type="EMBL" id="CP001044">
    <property type="protein sequence ID" value="ACC72649.1"/>
    <property type="molecule type" value="Genomic_DNA"/>
</dbReference>
<dbReference type="HOGENOM" id="CLU_096001_2_1_4"/>
<accession>B2JLL6</accession>
<dbReference type="Proteomes" id="UP000001192">
    <property type="component" value="Chromosome 2"/>
</dbReference>
<feature type="domain" description="ABC-type transport auxiliary lipoprotein component" evidence="1">
    <location>
        <begin position="44"/>
        <end position="202"/>
    </location>
</feature>
<organism evidence="2 3">
    <name type="scientific">Paraburkholderia phymatum (strain DSM 17167 / CIP 108236 / LMG 21445 / STM815)</name>
    <name type="common">Burkholderia phymatum</name>
    <dbReference type="NCBI Taxonomy" id="391038"/>
    <lineage>
        <taxon>Bacteria</taxon>
        <taxon>Pseudomonadati</taxon>
        <taxon>Pseudomonadota</taxon>
        <taxon>Betaproteobacteria</taxon>
        <taxon>Burkholderiales</taxon>
        <taxon>Burkholderiaceae</taxon>
        <taxon>Paraburkholderia</taxon>
    </lineage>
</organism>
<proteinExistence type="predicted"/>
<protein>
    <recommendedName>
        <fullName evidence="1">ABC-type transport auxiliary lipoprotein component domain-containing protein</fullName>
    </recommendedName>
</protein>